<reference evidence="1" key="1">
    <citation type="submission" date="2021-05" db="EMBL/GenBank/DDBJ databases">
        <authorList>
            <person name="Kaiqin L."/>
            <person name="Jian G."/>
        </authorList>
    </citation>
    <scope>NUCLEOTIDE SEQUENCE</scope>
    <source>
        <strain evidence="1">HDS5</strain>
    </source>
</reference>
<evidence type="ECO:0000313" key="1">
    <source>
        <dbReference type="EMBL" id="QVJ00310.1"/>
    </source>
</evidence>
<evidence type="ECO:0000313" key="2">
    <source>
        <dbReference type="Proteomes" id="UP000682416"/>
    </source>
</evidence>
<name>A0A975L6Z3_9ACTN</name>
<sequence length="97" mass="10457">MGTLHAKATEVSGEVYGTDTYLVSAYMLALDSWPDPHKPLPGGVSLGVALAEIQKKPSDPRLSLSEQRLIQVINDQHGPEPVMDATTNAVRLCWKSG</sequence>
<dbReference type="EMBL" id="CP074402">
    <property type="protein sequence ID" value="QVJ00310.1"/>
    <property type="molecule type" value="Genomic_DNA"/>
</dbReference>
<keyword evidence="2" id="KW-1185">Reference proteome</keyword>
<protein>
    <submittedName>
        <fullName evidence="1">Uncharacterized protein</fullName>
    </submittedName>
</protein>
<dbReference type="KEGG" id="nec:KGD82_16235"/>
<dbReference type="AlphaFoldDB" id="A0A975L6Z3"/>
<organism evidence="1 2">
    <name type="scientific">Nocardiopsis eucommiae</name>
    <dbReference type="NCBI Taxonomy" id="2831970"/>
    <lineage>
        <taxon>Bacteria</taxon>
        <taxon>Bacillati</taxon>
        <taxon>Actinomycetota</taxon>
        <taxon>Actinomycetes</taxon>
        <taxon>Streptosporangiales</taxon>
        <taxon>Nocardiopsidaceae</taxon>
        <taxon>Nocardiopsis</taxon>
    </lineage>
</organism>
<accession>A0A975L6Z3</accession>
<proteinExistence type="predicted"/>
<dbReference type="Proteomes" id="UP000682416">
    <property type="component" value="Chromosome"/>
</dbReference>
<gene>
    <name evidence="1" type="ORF">KGD82_16235</name>
</gene>